<protein>
    <submittedName>
        <fullName evidence="1">Uncharacterized protein</fullName>
    </submittedName>
</protein>
<evidence type="ECO:0000313" key="2">
    <source>
        <dbReference type="Proteomes" id="UP000193144"/>
    </source>
</evidence>
<name>A0A1Y1Z058_9PLEO</name>
<organism evidence="1 2">
    <name type="scientific">Clohesyomyces aquaticus</name>
    <dbReference type="NCBI Taxonomy" id="1231657"/>
    <lineage>
        <taxon>Eukaryota</taxon>
        <taxon>Fungi</taxon>
        <taxon>Dikarya</taxon>
        <taxon>Ascomycota</taxon>
        <taxon>Pezizomycotina</taxon>
        <taxon>Dothideomycetes</taxon>
        <taxon>Pleosporomycetidae</taxon>
        <taxon>Pleosporales</taxon>
        <taxon>Lindgomycetaceae</taxon>
        <taxon>Clohesyomyces</taxon>
    </lineage>
</organism>
<evidence type="ECO:0000313" key="1">
    <source>
        <dbReference type="EMBL" id="ORY03672.1"/>
    </source>
</evidence>
<keyword evidence="2" id="KW-1185">Reference proteome</keyword>
<dbReference type="Proteomes" id="UP000193144">
    <property type="component" value="Unassembled WGS sequence"/>
</dbReference>
<sequence length="53" mass="5974">MLALPQTQNRNRLNLARSAHRESERCQISCEYRCKSRRSCGVTGCCNGGAQMQ</sequence>
<dbReference type="EMBL" id="MCFA01000144">
    <property type="protein sequence ID" value="ORY03672.1"/>
    <property type="molecule type" value="Genomic_DNA"/>
</dbReference>
<comment type="caution">
    <text evidence="1">The sequence shown here is derived from an EMBL/GenBank/DDBJ whole genome shotgun (WGS) entry which is preliminary data.</text>
</comment>
<dbReference type="AlphaFoldDB" id="A0A1Y1Z058"/>
<gene>
    <name evidence="1" type="ORF">BCR34DRAFT_69351</name>
</gene>
<reference evidence="1 2" key="1">
    <citation type="submission" date="2016-07" db="EMBL/GenBank/DDBJ databases">
        <title>Pervasive Adenine N6-methylation of Active Genes in Fungi.</title>
        <authorList>
            <consortium name="DOE Joint Genome Institute"/>
            <person name="Mondo S.J."/>
            <person name="Dannebaum R.O."/>
            <person name="Kuo R.C."/>
            <person name="Labutti K."/>
            <person name="Haridas S."/>
            <person name="Kuo A."/>
            <person name="Salamov A."/>
            <person name="Ahrendt S.R."/>
            <person name="Lipzen A."/>
            <person name="Sullivan W."/>
            <person name="Andreopoulos W.B."/>
            <person name="Clum A."/>
            <person name="Lindquist E."/>
            <person name="Daum C."/>
            <person name="Ramamoorthy G.K."/>
            <person name="Gryganskyi A."/>
            <person name="Culley D."/>
            <person name="Magnuson J.K."/>
            <person name="James T.Y."/>
            <person name="O'Malley M.A."/>
            <person name="Stajich J.E."/>
            <person name="Spatafora J.W."/>
            <person name="Visel A."/>
            <person name="Grigoriev I.V."/>
        </authorList>
    </citation>
    <scope>NUCLEOTIDE SEQUENCE [LARGE SCALE GENOMIC DNA]</scope>
    <source>
        <strain evidence="1 2">CBS 115471</strain>
    </source>
</reference>
<accession>A0A1Y1Z058</accession>
<proteinExistence type="predicted"/>